<dbReference type="Gene3D" id="6.10.140.240">
    <property type="match status" value="1"/>
</dbReference>
<evidence type="ECO:0000259" key="17">
    <source>
        <dbReference type="PROSITE" id="PS50151"/>
    </source>
</evidence>
<dbReference type="InterPro" id="IPR027417">
    <property type="entry name" value="P-loop_NTPase"/>
</dbReference>
<evidence type="ECO:0000256" key="16">
    <source>
        <dbReference type="SAM" id="MobiDB-lite"/>
    </source>
</evidence>
<comment type="similarity">
    <text evidence="2 13 14">Belongs to the UvrB family.</text>
</comment>
<evidence type="ECO:0000256" key="9">
    <source>
        <dbReference type="ARBA" id="ARBA00023204"/>
    </source>
</evidence>
<feature type="binding site" evidence="13">
    <location>
        <begin position="77"/>
        <end position="84"/>
    </location>
    <ligand>
        <name>ATP</name>
        <dbReference type="ChEBI" id="CHEBI:30616"/>
    </ligand>
</feature>
<dbReference type="EMBL" id="AP024718">
    <property type="protein sequence ID" value="BCX88268.1"/>
    <property type="molecule type" value="Genomic_DNA"/>
</dbReference>
<dbReference type="Gene3D" id="3.40.50.300">
    <property type="entry name" value="P-loop containing nucleotide triphosphate hydrolases"/>
    <property type="match status" value="3"/>
</dbReference>
<dbReference type="InterPro" id="IPR001650">
    <property type="entry name" value="Helicase_C-like"/>
</dbReference>
<dbReference type="PROSITE" id="PS50151">
    <property type="entry name" value="UVR"/>
    <property type="match status" value="1"/>
</dbReference>
<keyword evidence="6 13" id="KW-0228">DNA excision</keyword>
<dbReference type="InterPro" id="IPR006935">
    <property type="entry name" value="Helicase/UvrB_N"/>
</dbReference>
<evidence type="ECO:0000256" key="10">
    <source>
        <dbReference type="ARBA" id="ARBA00023236"/>
    </source>
</evidence>
<evidence type="ECO:0000256" key="1">
    <source>
        <dbReference type="ARBA" id="ARBA00004496"/>
    </source>
</evidence>
<dbReference type="Pfam" id="PF12344">
    <property type="entry name" value="UvrB"/>
    <property type="match status" value="1"/>
</dbReference>
<keyword evidence="7 13" id="KW-0067">ATP-binding</keyword>
<dbReference type="InterPro" id="IPR001943">
    <property type="entry name" value="UVR_dom"/>
</dbReference>
<evidence type="ECO:0000256" key="4">
    <source>
        <dbReference type="ARBA" id="ARBA00022741"/>
    </source>
</evidence>
<dbReference type="InterPro" id="IPR024759">
    <property type="entry name" value="UvrB_YAD/RRR_dom"/>
</dbReference>
<dbReference type="GO" id="GO:0009432">
    <property type="term" value="P:SOS response"/>
    <property type="evidence" value="ECO:0007669"/>
    <property type="project" value="UniProtKB-UniRule"/>
</dbReference>
<dbReference type="Gene3D" id="4.10.860.10">
    <property type="entry name" value="UVR domain"/>
    <property type="match status" value="1"/>
</dbReference>
<comment type="subunit">
    <text evidence="11 13 14">Forms a heterotetramer with UvrA during the search for lesions. Interacts with UvrC in an incision complex.</text>
</comment>
<reference evidence="21" key="1">
    <citation type="journal article" date="2024" name="Int. J. Syst. Evol. Microbiol.">
        <title>Methylomarinovum tepidoasis sp. nov., a moderately thermophilic methanotroph of the family Methylothermaceae isolated from a deep-sea hydrothermal field.</title>
        <authorList>
            <person name="Hirayama H."/>
            <person name="Takaki Y."/>
            <person name="Abe M."/>
            <person name="Miyazaki M."/>
            <person name="Uematsu K."/>
            <person name="Matsui Y."/>
            <person name="Takai K."/>
        </authorList>
    </citation>
    <scope>NUCLEOTIDE SEQUENCE [LARGE SCALE GENOMIC DNA]</scope>
    <source>
        <strain evidence="21">IN45</strain>
    </source>
</reference>
<keyword evidence="21" id="KW-1185">Reference proteome</keyword>
<evidence type="ECO:0000256" key="3">
    <source>
        <dbReference type="ARBA" id="ARBA00022490"/>
    </source>
</evidence>
<dbReference type="Pfam" id="PF02151">
    <property type="entry name" value="UVR"/>
    <property type="match status" value="1"/>
</dbReference>
<dbReference type="NCBIfam" id="NF003673">
    <property type="entry name" value="PRK05298.1"/>
    <property type="match status" value="1"/>
</dbReference>
<feature type="domain" description="Helicase C-terminal" evidence="19">
    <location>
        <begin position="468"/>
        <end position="621"/>
    </location>
</feature>
<accession>A0AAU9CDJ6</accession>
<evidence type="ECO:0000256" key="14">
    <source>
        <dbReference type="RuleBase" id="RU003587"/>
    </source>
</evidence>
<dbReference type="KEGG" id="meiy:MIN45_P0637"/>
<evidence type="ECO:0000256" key="7">
    <source>
        <dbReference type="ARBA" id="ARBA00022840"/>
    </source>
</evidence>
<dbReference type="SUPFAM" id="SSF52540">
    <property type="entry name" value="P-loop containing nucleoside triphosphate hydrolases"/>
    <property type="match status" value="2"/>
</dbReference>
<evidence type="ECO:0000256" key="11">
    <source>
        <dbReference type="ARBA" id="ARBA00026033"/>
    </source>
</evidence>
<evidence type="ECO:0000313" key="21">
    <source>
        <dbReference type="Proteomes" id="UP001321450"/>
    </source>
</evidence>
<name>A0AAU9CDJ6_9GAMM</name>
<dbReference type="CDD" id="cd18790">
    <property type="entry name" value="SF2_C_UvrB"/>
    <property type="match status" value="1"/>
</dbReference>
<dbReference type="GO" id="GO:0009381">
    <property type="term" value="F:excinuclease ABC activity"/>
    <property type="evidence" value="ECO:0007669"/>
    <property type="project" value="UniProtKB-UniRule"/>
</dbReference>
<comment type="domain">
    <text evidence="13">The beta-hairpin motif is involved in DNA binding.</text>
</comment>
<gene>
    <name evidence="13" type="primary">uvrB</name>
    <name evidence="20" type="ORF">MIN45_P0637</name>
</gene>
<dbReference type="GO" id="GO:0005737">
    <property type="term" value="C:cytoplasm"/>
    <property type="evidence" value="ECO:0007669"/>
    <property type="project" value="UniProtKB-SubCell"/>
</dbReference>
<keyword evidence="8 13" id="KW-0267">Excision nuclease</keyword>
<dbReference type="Pfam" id="PF00271">
    <property type="entry name" value="Helicase_C"/>
    <property type="match status" value="1"/>
</dbReference>
<feature type="coiled-coil region" evidence="15">
    <location>
        <begin position="295"/>
        <end position="322"/>
    </location>
</feature>
<keyword evidence="5 13" id="KW-0227">DNA damage</keyword>
<dbReference type="PROSITE" id="PS51194">
    <property type="entry name" value="HELICASE_CTER"/>
    <property type="match status" value="1"/>
</dbReference>
<dbReference type="NCBIfam" id="TIGR00631">
    <property type="entry name" value="uvrb"/>
    <property type="match status" value="1"/>
</dbReference>
<dbReference type="GO" id="GO:0006289">
    <property type="term" value="P:nucleotide-excision repair"/>
    <property type="evidence" value="ECO:0007669"/>
    <property type="project" value="UniProtKB-UniRule"/>
</dbReference>
<dbReference type="GO" id="GO:0005524">
    <property type="term" value="F:ATP binding"/>
    <property type="evidence" value="ECO:0007669"/>
    <property type="project" value="UniProtKB-UniRule"/>
</dbReference>
<dbReference type="GO" id="GO:0003677">
    <property type="term" value="F:DNA binding"/>
    <property type="evidence" value="ECO:0007669"/>
    <property type="project" value="UniProtKB-UniRule"/>
</dbReference>
<comment type="subcellular location">
    <subcellularLocation>
        <location evidence="1 13 14">Cytoplasm</location>
    </subcellularLocation>
</comment>
<dbReference type="GO" id="GO:0016887">
    <property type="term" value="F:ATP hydrolysis activity"/>
    <property type="evidence" value="ECO:0007669"/>
    <property type="project" value="InterPro"/>
</dbReference>
<keyword evidence="4 13" id="KW-0547">Nucleotide-binding</keyword>
<evidence type="ECO:0000256" key="2">
    <source>
        <dbReference type="ARBA" id="ARBA00008533"/>
    </source>
</evidence>
<dbReference type="Pfam" id="PF17757">
    <property type="entry name" value="UvrB_inter"/>
    <property type="match status" value="1"/>
</dbReference>
<dbReference type="AlphaFoldDB" id="A0AAU9CDJ6"/>
<organism evidence="20 21">
    <name type="scientific">Methylomarinovum tepidoasis</name>
    <dbReference type="NCBI Taxonomy" id="2840183"/>
    <lineage>
        <taxon>Bacteria</taxon>
        <taxon>Pseudomonadati</taxon>
        <taxon>Pseudomonadota</taxon>
        <taxon>Gammaproteobacteria</taxon>
        <taxon>Methylococcales</taxon>
        <taxon>Methylothermaceae</taxon>
        <taxon>Methylomarinovum</taxon>
    </lineage>
</organism>
<evidence type="ECO:0000259" key="19">
    <source>
        <dbReference type="PROSITE" id="PS51194"/>
    </source>
</evidence>
<feature type="short sequence motif" description="Beta-hairpin" evidence="13">
    <location>
        <begin position="130"/>
        <end position="153"/>
    </location>
</feature>
<dbReference type="SMART" id="SM00490">
    <property type="entry name" value="HELICc"/>
    <property type="match status" value="1"/>
</dbReference>
<dbReference type="CDD" id="cd17916">
    <property type="entry name" value="DEXHc_UvrB"/>
    <property type="match status" value="1"/>
</dbReference>
<evidence type="ECO:0000256" key="13">
    <source>
        <dbReference type="HAMAP-Rule" id="MF_00204"/>
    </source>
</evidence>
<sequence length="706" mass="80204">MKSPEIGSRRSVYRKVLDKTREQSDNMIPDDARVLNPKTGKSFKLHSPYQPAGDQPEAIRRLVAGLRHGELHQTLLGVTGSGKTHTMARVIAEMQRPALILAPNKTLAAQLYGEMKQFFPENAVEYFVSYYDYYQPEAYLPASDTYIEKDASLNEHIEQMRLSATKALLERRDVVIVATVSSIYGLGEPAAYFEMVLHLRRGDLIDQRSILRRLAEMQYTRNDTELRRGTFRVRGDVIDIFPAESETEALRVELFDDEVERLSLFDPLTGEVLSPVARYTVYPKTHYVTPRQTLLKAVDAIKAELHQRLEELRRDGKLVEAQRLEQRTRFDLEMILEVGYCSGIENYSRHLSGRKPGEPPPTLFDYLPDDGIVFIDESHVTIPQLRAMYRGDRSRKETLVSYGFRLPSALDNRPLTFEEFEARAPQRIYVSATPGPYEQEHSGTVVEQVVRPTGLVDPEVEVRPALTQVDDLLSEINRRAARDERILVTTLTKRMAEDLTDYLMEHGVRVRYLHSDIDTVERVEIIQDLRRGAFDVLVGINLLREGLDMPEVSLVAILDADKEGFLRSTVSLIQTIGRAARNVHGKAILYADTVTEAMRRAIEETGRRRAKQIAYNEKHGITPRSAVRSLGDILELPVPGAGGKRSRKVAESQGDYEALPRSPKETARLIKQLEEQMYRHARNLEFEEAARVRDRIAALKASLTAG</sequence>
<feature type="domain" description="Helicase ATP-binding" evidence="18">
    <location>
        <begin position="64"/>
        <end position="211"/>
    </location>
</feature>
<evidence type="ECO:0000256" key="6">
    <source>
        <dbReference type="ARBA" id="ARBA00022769"/>
    </source>
</evidence>
<evidence type="ECO:0000256" key="5">
    <source>
        <dbReference type="ARBA" id="ARBA00022763"/>
    </source>
</evidence>
<keyword evidence="9 13" id="KW-0234">DNA repair</keyword>
<dbReference type="InterPro" id="IPR036876">
    <property type="entry name" value="UVR_dom_sf"/>
</dbReference>
<feature type="region of interest" description="Disordered" evidence="16">
    <location>
        <begin position="638"/>
        <end position="662"/>
    </location>
</feature>
<proteinExistence type="inferred from homology"/>
<dbReference type="HAMAP" id="MF_00204">
    <property type="entry name" value="UvrB"/>
    <property type="match status" value="1"/>
</dbReference>
<dbReference type="PANTHER" id="PTHR24029:SF0">
    <property type="entry name" value="UVRABC SYSTEM PROTEIN B"/>
    <property type="match status" value="1"/>
</dbReference>
<protein>
    <recommendedName>
        <fullName evidence="12 13">UvrABC system protein B</fullName>
        <shortName evidence="13">Protein UvrB</shortName>
    </recommendedName>
    <alternativeName>
        <fullName evidence="13">Excinuclease ABC subunit B</fullName>
    </alternativeName>
</protein>
<evidence type="ECO:0000256" key="12">
    <source>
        <dbReference type="ARBA" id="ARBA00029504"/>
    </source>
</evidence>
<dbReference type="SUPFAM" id="SSF46600">
    <property type="entry name" value="C-terminal UvrC-binding domain of UvrB"/>
    <property type="match status" value="1"/>
</dbReference>
<dbReference type="PROSITE" id="PS51192">
    <property type="entry name" value="HELICASE_ATP_BIND_1"/>
    <property type="match status" value="1"/>
</dbReference>
<dbReference type="SMART" id="SM00487">
    <property type="entry name" value="DEXDc"/>
    <property type="match status" value="1"/>
</dbReference>
<feature type="domain" description="UVR" evidence="17">
    <location>
        <begin position="667"/>
        <end position="702"/>
    </location>
</feature>
<evidence type="ECO:0000256" key="15">
    <source>
        <dbReference type="SAM" id="Coils"/>
    </source>
</evidence>
<keyword evidence="15" id="KW-0175">Coiled coil</keyword>
<dbReference type="Proteomes" id="UP001321450">
    <property type="component" value="Chromosome"/>
</dbReference>
<dbReference type="GO" id="GO:0009380">
    <property type="term" value="C:excinuclease repair complex"/>
    <property type="evidence" value="ECO:0007669"/>
    <property type="project" value="InterPro"/>
</dbReference>
<dbReference type="InterPro" id="IPR014001">
    <property type="entry name" value="Helicase_ATP-bd"/>
</dbReference>
<dbReference type="InterPro" id="IPR004807">
    <property type="entry name" value="UvrB"/>
</dbReference>
<keyword evidence="3 13" id="KW-0963">Cytoplasm</keyword>
<evidence type="ECO:0000313" key="20">
    <source>
        <dbReference type="EMBL" id="BCX88268.1"/>
    </source>
</evidence>
<dbReference type="PANTHER" id="PTHR24029">
    <property type="entry name" value="UVRABC SYSTEM PROTEIN B"/>
    <property type="match status" value="1"/>
</dbReference>
<dbReference type="Pfam" id="PF04851">
    <property type="entry name" value="ResIII"/>
    <property type="match status" value="1"/>
</dbReference>
<dbReference type="InterPro" id="IPR041471">
    <property type="entry name" value="UvrB_inter"/>
</dbReference>
<keyword evidence="10 13" id="KW-0742">SOS response</keyword>
<comment type="function">
    <text evidence="13">The UvrABC repair system catalyzes the recognition and processing of DNA lesions. A damage recognition complex composed of 2 UvrA and 2 UvrB subunits scans DNA for abnormalities. Upon binding of the UvrA(2)B(2) complex to a putative damaged site, the DNA wraps around one UvrB monomer. DNA wrap is dependent on ATP binding by UvrB and probably causes local melting of the DNA helix, facilitating insertion of UvrB beta-hairpin between the DNA strands. Then UvrB probes one DNA strand for the presence of a lesion. If a lesion is found the UvrA subunits dissociate and the UvrB-DNA preincision complex is formed. This complex is subsequently bound by UvrC and the second UvrB is released. If no lesion is found, the DNA wraps around the other UvrB subunit that will check the other stand for damage.</text>
</comment>
<evidence type="ECO:0000259" key="18">
    <source>
        <dbReference type="PROSITE" id="PS51192"/>
    </source>
</evidence>
<evidence type="ECO:0000256" key="8">
    <source>
        <dbReference type="ARBA" id="ARBA00022881"/>
    </source>
</evidence>
<dbReference type="FunFam" id="3.40.50.300:FF:000477">
    <property type="entry name" value="UvrABC system protein B"/>
    <property type="match status" value="1"/>
</dbReference>